<comment type="caution">
    <text evidence="1">The sequence shown here is derived from an EMBL/GenBank/DDBJ whole genome shotgun (WGS) entry which is preliminary data.</text>
</comment>
<sequence length="266" mass="28356">MIDVITFRGVGEPRDADGDPAGMQQAVTDLLDPRFFHGFEPDWPASIGPDPDLWGPSLDTSVRDGIAAGVQAIQDSPNVCGLLSYSLGGLCVSGILEGMRSGEYTNADGSPLQVAFAVNIANPVRAAGDSVNNLCPANTFGLHGQHGPWPASVQVREYANPGDIITASPADSPLHIIDVGISPFSFVEGARFGNVTYLIFQELLRFLLLDPVANLQRYADAVNGVIGYLTPWPDGQHVLYNAHPIPGTNVVWTTHAAEWINATFGH</sequence>
<dbReference type="EMBL" id="LWGR01000007">
    <property type="protein sequence ID" value="KZM72488.1"/>
    <property type="molecule type" value="Genomic_DNA"/>
</dbReference>
<dbReference type="RefSeq" id="WP_067588435.1">
    <property type="nucleotide sequence ID" value="NZ_JABMCZ010000005.1"/>
</dbReference>
<name>A0A161XG87_9NOCA</name>
<evidence type="ECO:0008006" key="3">
    <source>
        <dbReference type="Google" id="ProtNLM"/>
    </source>
</evidence>
<dbReference type="InterPro" id="IPR029058">
    <property type="entry name" value="AB_hydrolase_fold"/>
</dbReference>
<reference evidence="1 2" key="1">
    <citation type="submission" date="2016-04" db="EMBL/GenBank/DDBJ databases">
        <authorList>
            <person name="Evans L.H."/>
            <person name="Alamgir A."/>
            <person name="Owens N."/>
            <person name="Weber N.D."/>
            <person name="Virtaneva K."/>
            <person name="Barbian K."/>
            <person name="Babar A."/>
            <person name="Rosenke K."/>
        </authorList>
    </citation>
    <scope>NUCLEOTIDE SEQUENCE [LARGE SCALE GENOMIC DNA]</scope>
    <source>
        <strain evidence="1 2">IFM 0406</strain>
    </source>
</reference>
<protein>
    <recommendedName>
        <fullName evidence="3">PE-PPE domain-containing protein</fullName>
    </recommendedName>
</protein>
<evidence type="ECO:0000313" key="1">
    <source>
        <dbReference type="EMBL" id="KZM72488.1"/>
    </source>
</evidence>
<keyword evidence="2" id="KW-1185">Reference proteome</keyword>
<dbReference type="SUPFAM" id="SSF53474">
    <property type="entry name" value="alpha/beta-Hydrolases"/>
    <property type="match status" value="1"/>
</dbReference>
<accession>A0A161XG87</accession>
<organism evidence="1 2">
    <name type="scientific">Nocardia terpenica</name>
    <dbReference type="NCBI Taxonomy" id="455432"/>
    <lineage>
        <taxon>Bacteria</taxon>
        <taxon>Bacillati</taxon>
        <taxon>Actinomycetota</taxon>
        <taxon>Actinomycetes</taxon>
        <taxon>Mycobacteriales</taxon>
        <taxon>Nocardiaceae</taxon>
        <taxon>Nocardia</taxon>
    </lineage>
</organism>
<dbReference type="Proteomes" id="UP000076512">
    <property type="component" value="Unassembled WGS sequence"/>
</dbReference>
<dbReference type="OrthoDB" id="4517396at2"/>
<dbReference type="AlphaFoldDB" id="A0A161XG87"/>
<evidence type="ECO:0000313" key="2">
    <source>
        <dbReference type="Proteomes" id="UP000076512"/>
    </source>
</evidence>
<dbReference type="Gene3D" id="3.40.50.1820">
    <property type="entry name" value="alpha/beta hydrolase"/>
    <property type="match status" value="1"/>
</dbReference>
<gene>
    <name evidence="1" type="ORF">AWN90_27135</name>
</gene>
<proteinExistence type="predicted"/>